<feature type="region of interest" description="Disordered" evidence="1">
    <location>
        <begin position="96"/>
        <end position="116"/>
    </location>
</feature>
<organism evidence="2 3">
    <name type="scientific">Crocosphaera watsonii WH 0003</name>
    <dbReference type="NCBI Taxonomy" id="423471"/>
    <lineage>
        <taxon>Bacteria</taxon>
        <taxon>Bacillati</taxon>
        <taxon>Cyanobacteriota</taxon>
        <taxon>Cyanophyceae</taxon>
        <taxon>Oscillatoriophycideae</taxon>
        <taxon>Chroococcales</taxon>
        <taxon>Aphanothecaceae</taxon>
        <taxon>Crocosphaera</taxon>
    </lineage>
</organism>
<evidence type="ECO:0000313" key="3">
    <source>
        <dbReference type="Proteomes" id="UP000003477"/>
    </source>
</evidence>
<evidence type="ECO:0000313" key="2">
    <source>
        <dbReference type="EMBL" id="EHJ09336.1"/>
    </source>
</evidence>
<evidence type="ECO:0000256" key="1">
    <source>
        <dbReference type="SAM" id="MobiDB-lite"/>
    </source>
</evidence>
<reference evidence="2 3" key="1">
    <citation type="journal article" date="2011" name="Front. Microbiol.">
        <title>Two Strains of Crocosphaera watsonii with Highly Conserved Genomes are Distinguished by Strain-Specific Features.</title>
        <authorList>
            <person name="Bench S.R."/>
            <person name="Ilikchyan I.N."/>
            <person name="Tripp H.J."/>
            <person name="Zehr J.P."/>
        </authorList>
    </citation>
    <scope>NUCLEOTIDE SEQUENCE [LARGE SCALE GENOMIC DNA]</scope>
    <source>
        <strain evidence="2 3">WH 0003</strain>
    </source>
</reference>
<name>G5JEQ0_CROWT</name>
<gene>
    <name evidence="2" type="ORF">CWATWH0003_B237</name>
</gene>
<dbReference type="PATRIC" id="fig|423471.3.peg.5505"/>
<dbReference type="AlphaFoldDB" id="G5JEQ0"/>
<protein>
    <submittedName>
        <fullName evidence="2">Uncharacterized protein</fullName>
    </submittedName>
</protein>
<dbReference type="Proteomes" id="UP000003477">
    <property type="component" value="Unassembled WGS sequence"/>
</dbReference>
<accession>G5JEQ0</accession>
<sequence>MSPDEILNMTIGQCIYRGSEMVQKVVDPRTKKTKLTTRPLYPQRLPLPKNYDPIEQNCQNIFQTKLYPWFVKRFNNPHWNAESALKFRQALANQLLPNPQQEPPFPNSQPGVNFPI</sequence>
<proteinExistence type="predicted"/>
<comment type="caution">
    <text evidence="2">The sequence shown here is derived from an EMBL/GenBank/DDBJ whole genome shotgun (WGS) entry which is preliminary data.</text>
</comment>
<dbReference type="EMBL" id="AESD01001066">
    <property type="protein sequence ID" value="EHJ09336.1"/>
    <property type="molecule type" value="Genomic_DNA"/>
</dbReference>